<keyword evidence="3" id="KW-1185">Reference proteome</keyword>
<gene>
    <name evidence="2" type="ORF">EOE67_18150</name>
</gene>
<name>A0A437QF47_9GAMM</name>
<dbReference type="Pfam" id="PF08722">
    <property type="entry name" value="Tn7_TnsA-like_N"/>
    <property type="match status" value="1"/>
</dbReference>
<dbReference type="EMBL" id="SACS01000026">
    <property type="protein sequence ID" value="RVU33160.1"/>
    <property type="molecule type" value="Genomic_DNA"/>
</dbReference>
<dbReference type="Proteomes" id="UP000283077">
    <property type="component" value="Unassembled WGS sequence"/>
</dbReference>
<evidence type="ECO:0000313" key="3">
    <source>
        <dbReference type="Proteomes" id="UP000283077"/>
    </source>
</evidence>
<accession>A0A437QF47</accession>
<organism evidence="2 3">
    <name type="scientific">Rheinheimera riviphila</name>
    <dbReference type="NCBI Taxonomy" id="1834037"/>
    <lineage>
        <taxon>Bacteria</taxon>
        <taxon>Pseudomonadati</taxon>
        <taxon>Pseudomonadota</taxon>
        <taxon>Gammaproteobacteria</taxon>
        <taxon>Chromatiales</taxon>
        <taxon>Chromatiaceae</taxon>
        <taxon>Rheinheimera</taxon>
    </lineage>
</organism>
<dbReference type="RefSeq" id="WP_164852431.1">
    <property type="nucleotide sequence ID" value="NZ_SACS01000026.1"/>
</dbReference>
<protein>
    <recommendedName>
        <fullName evidence="1">TnsA endonuclease N-terminal domain-containing protein</fullName>
    </recommendedName>
</protein>
<proteinExistence type="predicted"/>
<reference evidence="2 3" key="1">
    <citation type="submission" date="2019-01" db="EMBL/GenBank/DDBJ databases">
        <authorList>
            <person name="Chen W.-M."/>
        </authorList>
    </citation>
    <scope>NUCLEOTIDE SEQUENCE [LARGE SCALE GENOMIC DNA]</scope>
    <source>
        <strain evidence="2 3">KYPC3</strain>
    </source>
</reference>
<feature type="domain" description="TnsA endonuclease N-terminal" evidence="1">
    <location>
        <begin position="48"/>
        <end position="120"/>
    </location>
</feature>
<dbReference type="InterPro" id="IPR014833">
    <property type="entry name" value="TnsA_N"/>
</dbReference>
<evidence type="ECO:0000259" key="1">
    <source>
        <dbReference type="Pfam" id="PF08722"/>
    </source>
</evidence>
<comment type="caution">
    <text evidence="2">The sequence shown here is derived from an EMBL/GenBank/DDBJ whole genome shotgun (WGS) entry which is preliminary data.</text>
</comment>
<evidence type="ECO:0000313" key="2">
    <source>
        <dbReference type="EMBL" id="RVU33160.1"/>
    </source>
</evidence>
<sequence>MPFVPKRRNVKKLMSKSINVFNGKKSIDPETYLESPLEADFCYHLEFDSTVKCYQAQPYSFQYFFEDAVHTYSPDFEVQYTDGSSCYFEIKYLADIARIANFEKWKEAISKAAMKKGKGFTVLNEDFIRNKPVYENLQTMWGARTIEIDATFLVHVISLLDKYHELPIKALIRNDSDADFEQVFRLIFDRKLSASLSSGFLSKSTLVKQTGDSYDCYL</sequence>
<dbReference type="AlphaFoldDB" id="A0A437QF47"/>